<dbReference type="InterPro" id="IPR000073">
    <property type="entry name" value="AB_hydrolase_1"/>
</dbReference>
<organism evidence="2 3">
    <name type="scientific">Wohlfahrtiimonas chitiniclastica</name>
    <dbReference type="NCBI Taxonomy" id="400946"/>
    <lineage>
        <taxon>Bacteria</taxon>
        <taxon>Pseudomonadati</taxon>
        <taxon>Pseudomonadota</taxon>
        <taxon>Gammaproteobacteria</taxon>
        <taxon>Cardiobacteriales</taxon>
        <taxon>Ignatzschineriaceae</taxon>
        <taxon>Wohlfahrtiimonas</taxon>
    </lineage>
</organism>
<gene>
    <name evidence="2" type="ORF">J7561_00950</name>
</gene>
<reference evidence="2" key="1">
    <citation type="submission" date="2021-03" db="EMBL/GenBank/DDBJ databases">
        <title>Identification and antibiotic profiling of Wohlfahrtiimonas chitiniclastica, an underestimated human pathogen.</title>
        <authorList>
            <person name="Kopf A."/>
            <person name="Bunk B."/>
            <person name="Coldewey S."/>
            <person name="Gunzer F."/>
            <person name="Riedel T."/>
            <person name="Schroettner P."/>
        </authorList>
    </citation>
    <scope>NUCLEOTIDE SEQUENCE</scope>
    <source>
        <strain evidence="2">DSM 100917</strain>
    </source>
</reference>
<feature type="domain" description="AB hydrolase-1" evidence="1">
    <location>
        <begin position="10"/>
        <end position="255"/>
    </location>
</feature>
<keyword evidence="2" id="KW-0378">Hydrolase</keyword>
<sequence>MPLPSMDSPFLLLHGILGDERTFEPIQNAYPDGSVFTHTLSGAGIDGANIDAAHFNTRIHSDQLIEHCAQNFTQPVTLVAWSYSCHVALLAALKAPHLFKALYLYDCIVPSYGLEEDAATLKAFSRDLHKMMSPVIKALRSQNPTDAVDAFVQSCSAHHLGLQDQSPRIQAIKLDNAHTVSRLLTQAEPEPIHKTTLSTFPVPVRICWGEDSRVIFRLASKALMDHLPKACLLTGSGSLPECDHLMPEEQPERFIQYILQGA</sequence>
<dbReference type="GO" id="GO:0016787">
    <property type="term" value="F:hydrolase activity"/>
    <property type="evidence" value="ECO:0007669"/>
    <property type="project" value="UniProtKB-KW"/>
</dbReference>
<proteinExistence type="predicted"/>
<evidence type="ECO:0000259" key="1">
    <source>
        <dbReference type="Pfam" id="PF12697"/>
    </source>
</evidence>
<dbReference type="AlphaFoldDB" id="A0AB35BVM6"/>
<dbReference type="RefSeq" id="WP_213403270.1">
    <property type="nucleotide sequence ID" value="NZ_JAGIBT010000001.1"/>
</dbReference>
<accession>A0AB35BVM6</accession>
<name>A0AB35BVM6_9GAMM</name>
<dbReference type="EMBL" id="JAGIBU010000001">
    <property type="protein sequence ID" value="MBS7823766.1"/>
    <property type="molecule type" value="Genomic_DNA"/>
</dbReference>
<protein>
    <submittedName>
        <fullName evidence="2">Alpha/beta hydrolase</fullName>
    </submittedName>
</protein>
<dbReference type="Gene3D" id="3.40.50.1820">
    <property type="entry name" value="alpha/beta hydrolase"/>
    <property type="match status" value="1"/>
</dbReference>
<comment type="caution">
    <text evidence="2">The sequence shown here is derived from an EMBL/GenBank/DDBJ whole genome shotgun (WGS) entry which is preliminary data.</text>
</comment>
<evidence type="ECO:0000313" key="3">
    <source>
        <dbReference type="Proteomes" id="UP000680020"/>
    </source>
</evidence>
<dbReference type="SUPFAM" id="SSF53474">
    <property type="entry name" value="alpha/beta-Hydrolases"/>
    <property type="match status" value="1"/>
</dbReference>
<dbReference type="InterPro" id="IPR029058">
    <property type="entry name" value="AB_hydrolase_fold"/>
</dbReference>
<evidence type="ECO:0000313" key="2">
    <source>
        <dbReference type="EMBL" id="MBS7823766.1"/>
    </source>
</evidence>
<dbReference type="Pfam" id="PF12697">
    <property type="entry name" value="Abhydrolase_6"/>
    <property type="match status" value="1"/>
</dbReference>
<dbReference type="Proteomes" id="UP000680020">
    <property type="component" value="Unassembled WGS sequence"/>
</dbReference>